<sequence>MCILMLFCGLKAVSGVPFSFLGNMEMVGIVSDKAKYYMPEMKNKPKIYWSCTGVIAVENRNSIDETERTCGLQYHLLCQSLAGLTNRAVEKGKSEVAVWLYDHGGKPSYSLSCAALRDMGIREQGMQDGVELACGNYTSADGIQVQLKGLFDGYVLTDVKNNPESGVVASVASHVYNSIIVDVRDKEYYEKAGYVMKYDATRKTTTDAWYEFKDRCSKDALVIMPVQTGELREFAIKNNLFVLNLNKRQEDAGSGQNIELLEEVLAWLKPNAPVYGWEQGVSEDEFVARVSRSGHPMIPCDWSYNHSLMSLLYNEDRLPVQTKAFDPRTIDFNKKTNYVSFFLSDGDNVQWMMQDFASRYYDVPEAADVKMTYGLPISTLAMMAPVQLDNLIELQQPDCSLMEMLGGGYYYVDTYSQNHNRKANLKVAAKRLAAYMRQYQVKLLGVMAMDVKSTAAKEAYQAYVDANDQLEGIIALQYSPYAGGEGEIFWMTNKKGYDIPVITVKYSLWDRLHEREGAPAFIASELKNKAQEESFSVICVHAWSHFEDNAYGATAAKQCAGYLDDRFEVVNMQELVWRLRMSQRPEQTRDYLNKTH</sequence>
<dbReference type="Gene3D" id="3.20.20.490">
    <property type="entry name" value="GxGYxYP glycoside hydrolase, C-terminal domain"/>
    <property type="match status" value="1"/>
</dbReference>
<protein>
    <submittedName>
        <fullName evidence="3">GxGYxY sequence motif-containing protein</fullName>
    </submittedName>
</protein>
<dbReference type="InterPro" id="IPR038410">
    <property type="entry name" value="GxGYxYP_C_sf"/>
</dbReference>
<dbReference type="EMBL" id="FQZN01000011">
    <property type="protein sequence ID" value="SHI94608.1"/>
    <property type="molecule type" value="Genomic_DNA"/>
</dbReference>
<dbReference type="Proteomes" id="UP000184192">
    <property type="component" value="Unassembled WGS sequence"/>
</dbReference>
<evidence type="ECO:0000313" key="3">
    <source>
        <dbReference type="EMBL" id="SHI94608.1"/>
    </source>
</evidence>
<dbReference type="Pfam" id="PF14323">
    <property type="entry name" value="GxGYxYP_C"/>
    <property type="match status" value="1"/>
</dbReference>
<dbReference type="PANTHER" id="PTHR37321:SF1">
    <property type="entry name" value="EXPORTED PROTEIN"/>
    <property type="match status" value="1"/>
</dbReference>
<accession>A0A1M6FA26</accession>
<dbReference type="InterPro" id="IPR025832">
    <property type="entry name" value="GxGYxYP_C"/>
</dbReference>
<proteinExistence type="predicted"/>
<name>A0A1M6FA26_9BACE</name>
<dbReference type="AlphaFoldDB" id="A0A1M6FA26"/>
<feature type="domain" description="GxGYxYP putative glycoside hydrolase third N-terminal" evidence="2">
    <location>
        <begin position="227"/>
        <end position="310"/>
    </location>
</feature>
<dbReference type="Pfam" id="PF20958">
    <property type="entry name" value="GxGYxYP_N_3rd"/>
    <property type="match status" value="1"/>
</dbReference>
<dbReference type="PANTHER" id="PTHR37321">
    <property type="entry name" value="EXPORTED PROTEIN-RELATED"/>
    <property type="match status" value="1"/>
</dbReference>
<dbReference type="InterPro" id="IPR048309">
    <property type="entry name" value="GxGYxYP_N_3rd"/>
</dbReference>
<reference evidence="4" key="1">
    <citation type="submission" date="2016-11" db="EMBL/GenBank/DDBJ databases">
        <authorList>
            <person name="Varghese N."/>
            <person name="Submissions S."/>
        </authorList>
    </citation>
    <scope>NUCLEOTIDE SEQUENCE [LARGE SCALE GENOMIC DNA]</scope>
    <source>
        <strain evidence="4">DSM 26884</strain>
    </source>
</reference>
<keyword evidence="4" id="KW-1185">Reference proteome</keyword>
<organism evidence="3 4">
    <name type="scientific">Bacteroides stercorirosoris</name>
    <dbReference type="NCBI Taxonomy" id="871324"/>
    <lineage>
        <taxon>Bacteria</taxon>
        <taxon>Pseudomonadati</taxon>
        <taxon>Bacteroidota</taxon>
        <taxon>Bacteroidia</taxon>
        <taxon>Bacteroidales</taxon>
        <taxon>Bacteroidaceae</taxon>
        <taxon>Bacteroides</taxon>
    </lineage>
</organism>
<evidence type="ECO:0000313" key="4">
    <source>
        <dbReference type="Proteomes" id="UP000184192"/>
    </source>
</evidence>
<dbReference type="eggNOG" id="ENOG502ZANV">
    <property type="taxonomic scope" value="Bacteria"/>
</dbReference>
<evidence type="ECO:0000259" key="1">
    <source>
        <dbReference type="Pfam" id="PF14323"/>
    </source>
</evidence>
<evidence type="ECO:0000259" key="2">
    <source>
        <dbReference type="Pfam" id="PF20958"/>
    </source>
</evidence>
<feature type="domain" description="GxGYxYP putative glycoside hydrolase C-terminal" evidence="1">
    <location>
        <begin position="337"/>
        <end position="576"/>
    </location>
</feature>
<gene>
    <name evidence="3" type="ORF">SAMN05444350_111110</name>
</gene>